<dbReference type="Pfam" id="PF24705">
    <property type="entry name" value="DUF7668"/>
    <property type="match status" value="1"/>
</dbReference>
<proteinExistence type="predicted"/>
<dbReference type="EMBL" id="JAPDOD010000026">
    <property type="protein sequence ID" value="MDA0163598.1"/>
    <property type="molecule type" value="Genomic_DNA"/>
</dbReference>
<protein>
    <recommendedName>
        <fullName evidence="1">DUF7668 domain-containing protein</fullName>
    </recommendedName>
</protein>
<keyword evidence="3" id="KW-1185">Reference proteome</keyword>
<evidence type="ECO:0000313" key="3">
    <source>
        <dbReference type="Proteomes" id="UP001149140"/>
    </source>
</evidence>
<feature type="domain" description="DUF7668" evidence="1">
    <location>
        <begin position="116"/>
        <end position="212"/>
    </location>
</feature>
<reference evidence="2" key="1">
    <citation type="submission" date="2022-10" db="EMBL/GenBank/DDBJ databases">
        <title>The WGS of Solirubrobacter ginsenosidimutans DSM 21036.</title>
        <authorList>
            <person name="Jiang Z."/>
        </authorList>
    </citation>
    <scope>NUCLEOTIDE SEQUENCE</scope>
    <source>
        <strain evidence="2">DSM 21036</strain>
    </source>
</reference>
<accession>A0A9X3N2F1</accession>
<sequence>MHSAVRALPGYNRHDAPAILMDGPSVAQLTEQGRAVTAQLAEPHGTLSDAMRAAMIGLSAAGIPKAIRGQARAAAEDYFYNRLDLSPELAIDFHAPLPPTLELMPDGMYEALEKIVELVVDGEYEELHDLSGEELAIEDLQRRVEDDWPEALVPPPREHYGIEVLSRSEEPGDDGWAYFLDLWTEQGPARLHIEGEMALTADGRFLVSVNDILP</sequence>
<dbReference type="AlphaFoldDB" id="A0A9X3N2F1"/>
<organism evidence="2 3">
    <name type="scientific">Solirubrobacter ginsenosidimutans</name>
    <dbReference type="NCBI Taxonomy" id="490573"/>
    <lineage>
        <taxon>Bacteria</taxon>
        <taxon>Bacillati</taxon>
        <taxon>Actinomycetota</taxon>
        <taxon>Thermoleophilia</taxon>
        <taxon>Solirubrobacterales</taxon>
        <taxon>Solirubrobacteraceae</taxon>
        <taxon>Solirubrobacter</taxon>
    </lineage>
</organism>
<dbReference type="InterPro" id="IPR056085">
    <property type="entry name" value="DUF7668"/>
</dbReference>
<comment type="caution">
    <text evidence="2">The sequence shown here is derived from an EMBL/GenBank/DDBJ whole genome shotgun (WGS) entry which is preliminary data.</text>
</comment>
<dbReference type="Proteomes" id="UP001149140">
    <property type="component" value="Unassembled WGS sequence"/>
</dbReference>
<evidence type="ECO:0000313" key="2">
    <source>
        <dbReference type="EMBL" id="MDA0163598.1"/>
    </source>
</evidence>
<gene>
    <name evidence="2" type="ORF">OM076_25210</name>
</gene>
<evidence type="ECO:0000259" key="1">
    <source>
        <dbReference type="Pfam" id="PF24705"/>
    </source>
</evidence>
<dbReference type="RefSeq" id="WP_270042842.1">
    <property type="nucleotide sequence ID" value="NZ_JAPDOD010000026.1"/>
</dbReference>
<name>A0A9X3N2F1_9ACTN</name>